<keyword evidence="5" id="KW-1185">Reference proteome</keyword>
<evidence type="ECO:0000256" key="2">
    <source>
        <dbReference type="ARBA" id="ARBA00023163"/>
    </source>
</evidence>
<evidence type="ECO:0000313" key="5">
    <source>
        <dbReference type="Proteomes" id="UP001501577"/>
    </source>
</evidence>
<dbReference type="EMBL" id="BAAAXQ010000044">
    <property type="protein sequence ID" value="GAA3018842.1"/>
    <property type="molecule type" value="Genomic_DNA"/>
</dbReference>
<reference evidence="4 5" key="1">
    <citation type="journal article" date="2019" name="Int. J. Syst. Evol. Microbiol.">
        <title>The Global Catalogue of Microorganisms (GCM) 10K type strain sequencing project: providing services to taxonomists for standard genome sequencing and annotation.</title>
        <authorList>
            <consortium name="The Broad Institute Genomics Platform"/>
            <consortium name="The Broad Institute Genome Sequencing Center for Infectious Disease"/>
            <person name="Wu L."/>
            <person name="Ma J."/>
        </authorList>
    </citation>
    <scope>NUCLEOTIDE SEQUENCE [LARGE SCALE GENOMIC DNA]</scope>
    <source>
        <strain evidence="4 5">JCM 8736</strain>
    </source>
</reference>
<dbReference type="SUPFAM" id="SSF46894">
    <property type="entry name" value="C-terminal effector domain of the bipartite response regulators"/>
    <property type="match status" value="1"/>
</dbReference>
<accession>A0ABN3Y8M6</accession>
<evidence type="ECO:0000259" key="3">
    <source>
        <dbReference type="Pfam" id="PF09860"/>
    </source>
</evidence>
<comment type="caution">
    <text evidence="4">The sequence shown here is derived from an EMBL/GenBank/DDBJ whole genome shotgun (WGS) entry which is preliminary data.</text>
</comment>
<gene>
    <name evidence="4" type="ORF">GCM10019998_14190</name>
</gene>
<name>A0ABN3Y8M6_9ENTE</name>
<evidence type="ECO:0000313" key="4">
    <source>
        <dbReference type="EMBL" id="GAA3018842.1"/>
    </source>
</evidence>
<dbReference type="Gene3D" id="1.10.10.10">
    <property type="entry name" value="Winged helix-like DNA-binding domain superfamily/Winged helix DNA-binding domain"/>
    <property type="match status" value="1"/>
</dbReference>
<dbReference type="Proteomes" id="UP001501577">
    <property type="component" value="Unassembled WGS sequence"/>
</dbReference>
<keyword evidence="2" id="KW-0804">Transcription</keyword>
<evidence type="ECO:0000256" key="1">
    <source>
        <dbReference type="ARBA" id="ARBA00023015"/>
    </source>
</evidence>
<dbReference type="InterPro" id="IPR036388">
    <property type="entry name" value="WH-like_DNA-bd_sf"/>
</dbReference>
<dbReference type="RefSeq" id="WP_068710248.1">
    <property type="nucleotide sequence ID" value="NZ_BAAAXQ010000044.1"/>
</dbReference>
<dbReference type="Pfam" id="PF09860">
    <property type="entry name" value="DUF2087"/>
    <property type="match status" value="1"/>
</dbReference>
<organism evidence="4 5">
    <name type="scientific">Tetragenococcus solitarius</name>
    <dbReference type="NCBI Taxonomy" id="71453"/>
    <lineage>
        <taxon>Bacteria</taxon>
        <taxon>Bacillati</taxon>
        <taxon>Bacillota</taxon>
        <taxon>Bacilli</taxon>
        <taxon>Lactobacillales</taxon>
        <taxon>Enterococcaceae</taxon>
        <taxon>Tetragenococcus</taxon>
    </lineage>
</organism>
<sequence>MNEKSLEKGIIETDSELVCLFCGKTFNKEEIFSLGDKLVTANYAVNQHIEKQHSGPLKALLNLPAETTGISSTQKRLITLLGLDLSDQEIAEQLDISTSTIRNHRFKLKEKKKQALYFIAVMNLLERRNKKMQTDELNIHNYDERFDIQDKEKQKVLKTFLNEDGKIESIPRKAKSKIILLGYIAEFFNNEKTYTEKEVNAVIQKVHEDFVAVRRYLIEYGFLARTNDGGKYWKI</sequence>
<dbReference type="InterPro" id="IPR018656">
    <property type="entry name" value="DUF2087"/>
</dbReference>
<keyword evidence="1" id="KW-0805">Transcription regulation</keyword>
<protein>
    <submittedName>
        <fullName evidence="4">DUF2087 domain-containing protein</fullName>
    </submittedName>
</protein>
<feature type="domain" description="DUF2087" evidence="3">
    <location>
        <begin position="167"/>
        <end position="233"/>
    </location>
</feature>
<dbReference type="InterPro" id="IPR016032">
    <property type="entry name" value="Sig_transdc_resp-reg_C-effctor"/>
</dbReference>
<proteinExistence type="predicted"/>